<dbReference type="PANTHER" id="PTHR24366">
    <property type="entry name" value="IG(IMMUNOGLOBULIN) AND LRR(LEUCINE RICH REPEAT) DOMAINS"/>
    <property type="match status" value="1"/>
</dbReference>
<comment type="caution">
    <text evidence="4">The sequence shown here is derived from an EMBL/GenBank/DDBJ whole genome shotgun (WGS) entry which is preliminary data.</text>
</comment>
<keyword evidence="2" id="KW-0732">Signal</keyword>
<dbReference type="SMART" id="SM00369">
    <property type="entry name" value="LRR_TYP"/>
    <property type="match status" value="5"/>
</dbReference>
<keyword evidence="5" id="KW-1185">Reference proteome</keyword>
<evidence type="ECO:0008006" key="6">
    <source>
        <dbReference type="Google" id="ProtNLM"/>
    </source>
</evidence>
<proteinExistence type="predicted"/>
<dbReference type="Gene3D" id="3.80.10.10">
    <property type="entry name" value="Ribonuclease Inhibitor"/>
    <property type="match status" value="2"/>
</dbReference>
<gene>
    <name evidence="4" type="primary">AVEN_57640_1</name>
    <name evidence="4" type="ORF">CEXT_628231</name>
</gene>
<dbReference type="InterPro" id="IPR032675">
    <property type="entry name" value="LRR_dom_sf"/>
</dbReference>
<protein>
    <recommendedName>
        <fullName evidence="6">LRRCT domain-containing protein</fullName>
    </recommendedName>
</protein>
<keyword evidence="3" id="KW-0677">Repeat</keyword>
<dbReference type="PANTHER" id="PTHR24366:SF161">
    <property type="entry name" value="TIR DOMAIN-CONTAINING PROTEIN"/>
    <property type="match status" value="1"/>
</dbReference>
<reference evidence="4 5" key="1">
    <citation type="submission" date="2021-06" db="EMBL/GenBank/DDBJ databases">
        <title>Caerostris extrusa draft genome.</title>
        <authorList>
            <person name="Kono N."/>
            <person name="Arakawa K."/>
        </authorList>
    </citation>
    <scope>NUCLEOTIDE SEQUENCE [LARGE SCALE GENOMIC DNA]</scope>
</reference>
<dbReference type="Proteomes" id="UP001054945">
    <property type="component" value="Unassembled WGS sequence"/>
</dbReference>
<keyword evidence="1" id="KW-0433">Leucine-rich repeat</keyword>
<name>A0AAV4VNY7_CAEEX</name>
<dbReference type="InterPro" id="IPR003591">
    <property type="entry name" value="Leu-rich_rpt_typical-subtyp"/>
</dbReference>
<dbReference type="PROSITE" id="PS51450">
    <property type="entry name" value="LRR"/>
    <property type="match status" value="1"/>
</dbReference>
<dbReference type="EMBL" id="BPLR01014849">
    <property type="protein sequence ID" value="GIY71743.1"/>
    <property type="molecule type" value="Genomic_DNA"/>
</dbReference>
<organism evidence="4 5">
    <name type="scientific">Caerostris extrusa</name>
    <name type="common">Bark spider</name>
    <name type="synonym">Caerostris bankana</name>
    <dbReference type="NCBI Taxonomy" id="172846"/>
    <lineage>
        <taxon>Eukaryota</taxon>
        <taxon>Metazoa</taxon>
        <taxon>Ecdysozoa</taxon>
        <taxon>Arthropoda</taxon>
        <taxon>Chelicerata</taxon>
        <taxon>Arachnida</taxon>
        <taxon>Araneae</taxon>
        <taxon>Araneomorphae</taxon>
        <taxon>Entelegynae</taxon>
        <taxon>Araneoidea</taxon>
        <taxon>Araneidae</taxon>
        <taxon>Caerostris</taxon>
    </lineage>
</organism>
<dbReference type="InterPro" id="IPR001611">
    <property type="entry name" value="Leu-rich_rpt"/>
</dbReference>
<dbReference type="Pfam" id="PF13855">
    <property type="entry name" value="LRR_8"/>
    <property type="match status" value="1"/>
</dbReference>
<evidence type="ECO:0000313" key="4">
    <source>
        <dbReference type="EMBL" id="GIY71743.1"/>
    </source>
</evidence>
<dbReference type="AlphaFoldDB" id="A0AAV4VNY7"/>
<evidence type="ECO:0000256" key="2">
    <source>
        <dbReference type="ARBA" id="ARBA00022729"/>
    </source>
</evidence>
<evidence type="ECO:0000256" key="3">
    <source>
        <dbReference type="ARBA" id="ARBA00022737"/>
    </source>
</evidence>
<dbReference type="SUPFAM" id="SSF52058">
    <property type="entry name" value="L domain-like"/>
    <property type="match status" value="1"/>
</dbReference>
<evidence type="ECO:0000313" key="5">
    <source>
        <dbReference type="Proteomes" id="UP001054945"/>
    </source>
</evidence>
<evidence type="ECO:0000256" key="1">
    <source>
        <dbReference type="ARBA" id="ARBA00022614"/>
    </source>
</evidence>
<accession>A0AAV4VNY7</accession>
<sequence>MFTNAACSLFHPGHGGSELLQHLPQPARVPAPPDLFEQWSHLKYVDLSHNRLLHVDRLFLPTDPPQAFEGMSPFIWRKHLPNSLIIFVMFHQNFASRTTTLFRTLFAASAANHRSSVHRRKHTWQCARVQRGLKNKLENPKCTLDHNNLTDLDSVLHPQMYNLDRLHLSHNLFVRVTENSFNGKVNSTRYILLDHCLIREFSVRQYIGLPLLVTLDLNYNLIDQDGVILTTDIPPPPFPLRTQQKDFSAYEFAIHSKNKIKKTHLSFRWASLDRFRITAKSDTLFTLYIQRPDKALVNGRQPDPVPEIQRLHRVDQTPVFATAGQPHRARGAQHLQVPPLCPGGPGLEQERDPVPGGCVRFLSVLTTLNLANNKIEGFEEGEFSGLNRLNHLNLHGNHITTLGGEVHRLVDLEYLTVSSNRISTLATEQIPDGLKYLNLTDNPFRCDCQLLLFLDYLDSTGNLVLDAPCVPFPATPSHPVELPPGCGCFCTHEARRHFMTVDCSSLGPTRLPTLFGGDAAEVGSFRPIFLLECRQQPGLRAPLK</sequence>